<evidence type="ECO:0000256" key="1">
    <source>
        <dbReference type="SAM" id="MobiDB-lite"/>
    </source>
</evidence>
<dbReference type="Proteomes" id="UP001501326">
    <property type="component" value="Unassembled WGS sequence"/>
</dbReference>
<dbReference type="InterPro" id="IPR012347">
    <property type="entry name" value="Ferritin-like"/>
</dbReference>
<proteinExistence type="predicted"/>
<dbReference type="EMBL" id="BAAARN010000001">
    <property type="protein sequence ID" value="GAA2734791.1"/>
    <property type="molecule type" value="Genomic_DNA"/>
</dbReference>
<name>A0ABN3UKS2_9MICO</name>
<dbReference type="Pfam" id="PF03713">
    <property type="entry name" value="DUF305"/>
    <property type="match status" value="1"/>
</dbReference>
<dbReference type="RefSeq" id="WP_344191867.1">
    <property type="nucleotide sequence ID" value="NZ_BAAARN010000001.1"/>
</dbReference>
<feature type="compositionally biased region" description="Low complexity" evidence="1">
    <location>
        <begin position="44"/>
        <end position="56"/>
    </location>
</feature>
<organism evidence="4 5">
    <name type="scientific">Pedococcus aerophilus</name>
    <dbReference type="NCBI Taxonomy" id="436356"/>
    <lineage>
        <taxon>Bacteria</taxon>
        <taxon>Bacillati</taxon>
        <taxon>Actinomycetota</taxon>
        <taxon>Actinomycetes</taxon>
        <taxon>Micrococcales</taxon>
        <taxon>Intrasporangiaceae</taxon>
        <taxon>Pedococcus</taxon>
    </lineage>
</organism>
<evidence type="ECO:0000256" key="2">
    <source>
        <dbReference type="SAM" id="SignalP"/>
    </source>
</evidence>
<reference evidence="4 5" key="1">
    <citation type="journal article" date="2019" name="Int. J. Syst. Evol. Microbiol.">
        <title>The Global Catalogue of Microorganisms (GCM) 10K type strain sequencing project: providing services to taxonomists for standard genome sequencing and annotation.</title>
        <authorList>
            <consortium name="The Broad Institute Genomics Platform"/>
            <consortium name="The Broad Institute Genome Sequencing Center for Infectious Disease"/>
            <person name="Wu L."/>
            <person name="Ma J."/>
        </authorList>
    </citation>
    <scope>NUCLEOTIDE SEQUENCE [LARGE SCALE GENOMIC DNA]</scope>
    <source>
        <strain evidence="4 5">JCM 16378</strain>
    </source>
</reference>
<feature type="region of interest" description="Disordered" evidence="1">
    <location>
        <begin position="1"/>
        <end position="21"/>
    </location>
</feature>
<feature type="domain" description="DUF305" evidence="3">
    <location>
        <begin position="87"/>
        <end position="239"/>
    </location>
</feature>
<sequence>MSNQCHEALRRARTPRPGRSRSAAAAGLVLGAALVLSGCSADAQTPATTATSPTAPVLQPGAPGEPNASLTGSAALPTTPGKVLEADVRFMQDMIVHHAQAIVMVSLVQDRLSDGQVKSLAARISDEQRPEIDAMAKWLEGKNQSVPPQAANPEYGAGAAHDHGAMPGMATQAQLTELSEATGREADTLWLRLMTAHHEGALAMVVQQHRDGTDEVVTQLGDEIHVTQSVQIGYMKEMLDRLT</sequence>
<dbReference type="Gene3D" id="1.20.1260.10">
    <property type="match status" value="1"/>
</dbReference>
<comment type="caution">
    <text evidence="4">The sequence shown here is derived from an EMBL/GenBank/DDBJ whole genome shotgun (WGS) entry which is preliminary data.</text>
</comment>
<dbReference type="PANTHER" id="PTHR36933:SF1">
    <property type="entry name" value="SLL0788 PROTEIN"/>
    <property type="match status" value="1"/>
</dbReference>
<feature type="region of interest" description="Disordered" evidence="1">
    <location>
        <begin position="44"/>
        <end position="78"/>
    </location>
</feature>
<accession>A0ABN3UKS2</accession>
<evidence type="ECO:0000313" key="4">
    <source>
        <dbReference type="EMBL" id="GAA2734791.1"/>
    </source>
</evidence>
<keyword evidence="5" id="KW-1185">Reference proteome</keyword>
<feature type="signal peptide" evidence="2">
    <location>
        <begin position="1"/>
        <end position="43"/>
    </location>
</feature>
<gene>
    <name evidence="4" type="ORF">GCM10009867_15680</name>
</gene>
<evidence type="ECO:0000313" key="5">
    <source>
        <dbReference type="Proteomes" id="UP001501326"/>
    </source>
</evidence>
<keyword evidence="2" id="KW-0732">Signal</keyword>
<dbReference type="InterPro" id="IPR005183">
    <property type="entry name" value="DUF305_CopM-like"/>
</dbReference>
<protein>
    <submittedName>
        <fullName evidence="4">DUF305 domain-containing protein</fullName>
    </submittedName>
</protein>
<evidence type="ECO:0000259" key="3">
    <source>
        <dbReference type="Pfam" id="PF03713"/>
    </source>
</evidence>
<dbReference type="PANTHER" id="PTHR36933">
    <property type="entry name" value="SLL0788 PROTEIN"/>
    <property type="match status" value="1"/>
</dbReference>
<feature type="chain" id="PRO_5046575846" evidence="2">
    <location>
        <begin position="44"/>
        <end position="243"/>
    </location>
</feature>